<keyword evidence="3" id="KW-1185">Reference proteome</keyword>
<organism evidence="2">
    <name type="scientific">Oikopleura dioica</name>
    <name type="common">Tunicate</name>
    <dbReference type="NCBI Taxonomy" id="34765"/>
    <lineage>
        <taxon>Eukaryota</taxon>
        <taxon>Metazoa</taxon>
        <taxon>Chordata</taxon>
        <taxon>Tunicata</taxon>
        <taxon>Appendicularia</taxon>
        <taxon>Copelata</taxon>
        <taxon>Oikopleuridae</taxon>
        <taxon>Oikopleura</taxon>
    </lineage>
</organism>
<evidence type="ECO:0000313" key="2">
    <source>
        <dbReference type="EMBL" id="CBY09924.1"/>
    </source>
</evidence>
<dbReference type="OrthoDB" id="10422769at2759"/>
<reference evidence="2" key="1">
    <citation type="journal article" date="2010" name="Science">
        <title>Plasticity of animal genome architecture unmasked by rapid evolution of a pelagic tunicate.</title>
        <authorList>
            <person name="Denoeud F."/>
            <person name="Henriet S."/>
            <person name="Mungpakdee S."/>
            <person name="Aury J.M."/>
            <person name="Da Silva C."/>
            <person name="Brinkmann H."/>
            <person name="Mikhaleva J."/>
            <person name="Olsen L.C."/>
            <person name="Jubin C."/>
            <person name="Canestro C."/>
            <person name="Bouquet J.M."/>
            <person name="Danks G."/>
            <person name="Poulain J."/>
            <person name="Campsteijn C."/>
            <person name="Adamski M."/>
            <person name="Cross I."/>
            <person name="Yadetie F."/>
            <person name="Muffato M."/>
            <person name="Louis A."/>
            <person name="Butcher S."/>
            <person name="Tsagkogeorga G."/>
            <person name="Konrad A."/>
            <person name="Singh S."/>
            <person name="Jensen M.F."/>
            <person name="Cong E.H."/>
            <person name="Eikeseth-Otteraa H."/>
            <person name="Noel B."/>
            <person name="Anthouard V."/>
            <person name="Porcel B.M."/>
            <person name="Kachouri-Lafond R."/>
            <person name="Nishino A."/>
            <person name="Ugolini M."/>
            <person name="Chourrout P."/>
            <person name="Nishida H."/>
            <person name="Aasland R."/>
            <person name="Huzurbazar S."/>
            <person name="Westhof E."/>
            <person name="Delsuc F."/>
            <person name="Lehrach H."/>
            <person name="Reinhardt R."/>
            <person name="Weissenbach J."/>
            <person name="Roy S.W."/>
            <person name="Artiguenave F."/>
            <person name="Postlethwait J.H."/>
            <person name="Manak J.R."/>
            <person name="Thompson E.M."/>
            <person name="Jaillon O."/>
            <person name="Du Pasquier L."/>
            <person name="Boudinot P."/>
            <person name="Liberles D.A."/>
            <person name="Volff J.N."/>
            <person name="Philippe H."/>
            <person name="Lenhard B."/>
            <person name="Roest Crollius H."/>
            <person name="Wincker P."/>
            <person name="Chourrout D."/>
        </authorList>
    </citation>
    <scope>NUCLEOTIDE SEQUENCE [LARGE SCALE GENOMIC DNA]</scope>
</reference>
<feature type="region of interest" description="Disordered" evidence="1">
    <location>
        <begin position="195"/>
        <end position="234"/>
    </location>
</feature>
<dbReference type="EMBL" id="FN653049">
    <property type="protein sequence ID" value="CBY09924.1"/>
    <property type="molecule type" value="Genomic_DNA"/>
</dbReference>
<dbReference type="AlphaFoldDB" id="E4XGX6"/>
<dbReference type="Proteomes" id="UP000001307">
    <property type="component" value="Unassembled WGS sequence"/>
</dbReference>
<gene>
    <name evidence="2" type="ORF">GSOID_T00010742001</name>
</gene>
<sequence length="368" mass="43091">MDRKPSFGEKVKKAVFKSAKKKHKEKNVRENPDYDRLRSNQMSEDRVVAEEECLRQRSRILEQIRELKRIDFYLRIFLALQCLIISTICNPDVDTFHYETLYQTMTDDFEKQIDEMRILEIKSRMAARILEIHDMIQKSAVTVQKLNVEIDDIRSKRLRSYSEPVNQSTPTKKKWRDINEENRQQHVMNYATSTFNRRRDPNGLTMKSYSSMTPASRRRPTAGSTTIIRSKSQSYRETQSDAQLIYKANFLRNINAPEHLQTTRASVDVKLFPDKSNEVHVKLAERKALMARSVSDVALVERISTLPLSKSDRKLNSYDNDSDTGIRKGFLIDRCFHFMKNFMQAEQSSMHSSEADFRCSPDRKITLV</sequence>
<dbReference type="InParanoid" id="E4XGX6"/>
<feature type="compositionally biased region" description="Polar residues" evidence="1">
    <location>
        <begin position="222"/>
        <end position="234"/>
    </location>
</feature>
<accession>E4XGX6</accession>
<evidence type="ECO:0000256" key="1">
    <source>
        <dbReference type="SAM" id="MobiDB-lite"/>
    </source>
</evidence>
<protein>
    <submittedName>
        <fullName evidence="2">Uncharacterized protein</fullName>
    </submittedName>
</protein>
<feature type="compositionally biased region" description="Polar residues" evidence="1">
    <location>
        <begin position="205"/>
        <end position="214"/>
    </location>
</feature>
<evidence type="ECO:0000313" key="3">
    <source>
        <dbReference type="Proteomes" id="UP000001307"/>
    </source>
</evidence>
<name>E4XGX6_OIKDI</name>
<proteinExistence type="predicted"/>